<dbReference type="SUPFAM" id="SSF50199">
    <property type="entry name" value="Staphylococcal nuclease"/>
    <property type="match status" value="1"/>
</dbReference>
<dbReference type="EMBL" id="CP026245">
    <property type="protein sequence ID" value="AWO98854.1"/>
    <property type="molecule type" value="Genomic_DNA"/>
</dbReference>
<name>A0A2U9B4G6_SCOMX</name>
<reference evidence="2 3" key="1">
    <citation type="submission" date="2017-12" db="EMBL/GenBank/DDBJ databases">
        <title>Integrating genomic resources of turbot (Scophthalmus maximus) in depth evaluation of genetic and physical mapping variation across individuals.</title>
        <authorList>
            <person name="Martinez P."/>
        </authorList>
    </citation>
    <scope>NUCLEOTIDE SEQUENCE [LARGE SCALE GENOMIC DNA]</scope>
</reference>
<evidence type="ECO:0000313" key="2">
    <source>
        <dbReference type="EMBL" id="AWO98854.1"/>
    </source>
</evidence>
<organism evidence="2 3">
    <name type="scientific">Scophthalmus maximus</name>
    <name type="common">Turbot</name>
    <name type="synonym">Psetta maxima</name>
    <dbReference type="NCBI Taxonomy" id="52904"/>
    <lineage>
        <taxon>Eukaryota</taxon>
        <taxon>Metazoa</taxon>
        <taxon>Chordata</taxon>
        <taxon>Craniata</taxon>
        <taxon>Vertebrata</taxon>
        <taxon>Euteleostomi</taxon>
        <taxon>Actinopterygii</taxon>
        <taxon>Neopterygii</taxon>
        <taxon>Teleostei</taxon>
        <taxon>Neoteleostei</taxon>
        <taxon>Acanthomorphata</taxon>
        <taxon>Carangaria</taxon>
        <taxon>Pleuronectiformes</taxon>
        <taxon>Pleuronectoidei</taxon>
        <taxon>Scophthalmidae</taxon>
        <taxon>Scophthalmus</taxon>
    </lineage>
</organism>
<sequence>MRRQDVNNMPESSRGADADTAVRERQQREPGGPPSQNVVSAISQFADDNLTLVRNISTGLAIAGVLVIARSIRLITKFQAASEIPARFIERNVSLRGKVHSITEKGLEVEHVPIYLPVLSPLLSKHKVVSTSFLLVRLAGVELTPEGRVWLQNNLAPAQTVWLKLISRQDDTLQCLVSQSRQGWMWSYCMNDEVLKLGLARTAPIAVLPDSRFYWRLHKRLHRAEVKAERKGQGLWKKDSLWERASKATRDSALFRLMRRIFKRT</sequence>
<protein>
    <recommendedName>
        <fullName evidence="4">TNase-like domain-containing protein</fullName>
    </recommendedName>
</protein>
<dbReference type="InterPro" id="IPR042421">
    <property type="entry name" value="C3orf33-like"/>
</dbReference>
<evidence type="ECO:0000256" key="1">
    <source>
        <dbReference type="SAM" id="MobiDB-lite"/>
    </source>
</evidence>
<feature type="compositionally biased region" description="Polar residues" evidence="1">
    <location>
        <begin position="1"/>
        <end position="11"/>
    </location>
</feature>
<dbReference type="Proteomes" id="UP000246464">
    <property type="component" value="Chromosome 3"/>
</dbReference>
<evidence type="ECO:0008006" key="4">
    <source>
        <dbReference type="Google" id="ProtNLM"/>
    </source>
</evidence>
<evidence type="ECO:0000313" key="3">
    <source>
        <dbReference type="Proteomes" id="UP000246464"/>
    </source>
</evidence>
<keyword evidence="3" id="KW-1185">Reference proteome</keyword>
<feature type="compositionally biased region" description="Basic and acidic residues" evidence="1">
    <location>
        <begin position="14"/>
        <end position="28"/>
    </location>
</feature>
<dbReference type="InterPro" id="IPR035437">
    <property type="entry name" value="SNase_OB-fold_sf"/>
</dbReference>
<dbReference type="PANTHER" id="PTHR28434">
    <property type="entry name" value="PROTEIN C3ORF33"/>
    <property type="match status" value="1"/>
</dbReference>
<accession>A0A2U9B4G6</accession>
<proteinExistence type="predicted"/>
<dbReference type="PANTHER" id="PTHR28434:SF1">
    <property type="entry name" value="PROTEIN C3ORF33"/>
    <property type="match status" value="1"/>
</dbReference>
<dbReference type="GO" id="GO:0005615">
    <property type="term" value="C:extracellular space"/>
    <property type="evidence" value="ECO:0007669"/>
    <property type="project" value="TreeGrafter"/>
</dbReference>
<gene>
    <name evidence="2" type="ORF">SMAX5B_004578</name>
</gene>
<feature type="region of interest" description="Disordered" evidence="1">
    <location>
        <begin position="1"/>
        <end position="38"/>
    </location>
</feature>
<dbReference type="Gene3D" id="2.40.50.90">
    <property type="match status" value="1"/>
</dbReference>
<dbReference type="AlphaFoldDB" id="A0A2U9B4G6"/>